<feature type="compositionally biased region" description="Basic and acidic residues" evidence="6">
    <location>
        <begin position="174"/>
        <end position="196"/>
    </location>
</feature>
<dbReference type="Proteomes" id="UP000036987">
    <property type="component" value="Unassembled WGS sequence"/>
</dbReference>
<dbReference type="STRING" id="29655.A0A0K9PPF7"/>
<organism evidence="7 8">
    <name type="scientific">Zostera marina</name>
    <name type="common">Eelgrass</name>
    <dbReference type="NCBI Taxonomy" id="29655"/>
    <lineage>
        <taxon>Eukaryota</taxon>
        <taxon>Viridiplantae</taxon>
        <taxon>Streptophyta</taxon>
        <taxon>Embryophyta</taxon>
        <taxon>Tracheophyta</taxon>
        <taxon>Spermatophyta</taxon>
        <taxon>Magnoliopsida</taxon>
        <taxon>Liliopsida</taxon>
        <taxon>Zosteraceae</taxon>
        <taxon>Zostera</taxon>
    </lineage>
</organism>
<dbReference type="PANTHER" id="PTHR12434">
    <property type="entry name" value="MEDIATOR OF RNA POLYMERASE II TRANSCRIPTION SUBUNIT 22"/>
    <property type="match status" value="1"/>
</dbReference>
<dbReference type="EMBL" id="LFYR01000705">
    <property type="protein sequence ID" value="KMZ70861.1"/>
    <property type="molecule type" value="Genomic_DNA"/>
</dbReference>
<comment type="subcellular location">
    <subcellularLocation>
        <location evidence="1">Nucleus</location>
    </subcellularLocation>
</comment>
<keyword evidence="8" id="KW-1185">Reference proteome</keyword>
<dbReference type="GO" id="GO:0003712">
    <property type="term" value="F:transcription coregulator activity"/>
    <property type="evidence" value="ECO:0007669"/>
    <property type="project" value="InterPro"/>
</dbReference>
<evidence type="ECO:0000256" key="1">
    <source>
        <dbReference type="ARBA" id="ARBA00004123"/>
    </source>
</evidence>
<keyword evidence="5" id="KW-0175">Coiled coil</keyword>
<name>A0A0K9PPF7_ZOSMR</name>
<proteinExistence type="predicted"/>
<feature type="coiled-coil region" evidence="5">
    <location>
        <begin position="95"/>
        <end position="133"/>
    </location>
</feature>
<protein>
    <submittedName>
        <fullName evidence="7">Mediator of RNA polymerase II transcription subunit</fullName>
    </submittedName>
</protein>
<evidence type="ECO:0000313" key="8">
    <source>
        <dbReference type="Proteomes" id="UP000036987"/>
    </source>
</evidence>
<dbReference type="InterPro" id="IPR009332">
    <property type="entry name" value="Med22"/>
</dbReference>
<keyword evidence="4" id="KW-0539">Nucleus</keyword>
<dbReference type="OMA" id="KQAECDQ"/>
<dbReference type="GO" id="GO:0006357">
    <property type="term" value="P:regulation of transcription by RNA polymerase II"/>
    <property type="evidence" value="ECO:0007669"/>
    <property type="project" value="InterPro"/>
</dbReference>
<dbReference type="Pfam" id="PF06179">
    <property type="entry name" value="Med22"/>
    <property type="match status" value="1"/>
</dbReference>
<evidence type="ECO:0000256" key="5">
    <source>
        <dbReference type="SAM" id="Coils"/>
    </source>
</evidence>
<evidence type="ECO:0000256" key="6">
    <source>
        <dbReference type="SAM" id="MobiDB-lite"/>
    </source>
</evidence>
<evidence type="ECO:0000313" key="7">
    <source>
        <dbReference type="EMBL" id="KMZ70861.1"/>
    </source>
</evidence>
<dbReference type="AlphaFoldDB" id="A0A0K9PPF7"/>
<keyword evidence="3" id="KW-0804">Transcription</keyword>
<gene>
    <name evidence="7" type="ORF">ZOSMA_192G00380</name>
</gene>
<dbReference type="PANTHER" id="PTHR12434:SF6">
    <property type="entry name" value="MEDIATOR OF RNA POLYMERASE II TRANSCRIPTION SUBUNIT 22"/>
    <property type="match status" value="1"/>
</dbReference>
<reference evidence="8" key="1">
    <citation type="journal article" date="2016" name="Nature">
        <title>The genome of the seagrass Zostera marina reveals angiosperm adaptation to the sea.</title>
        <authorList>
            <person name="Olsen J.L."/>
            <person name="Rouze P."/>
            <person name="Verhelst B."/>
            <person name="Lin Y.-C."/>
            <person name="Bayer T."/>
            <person name="Collen J."/>
            <person name="Dattolo E."/>
            <person name="De Paoli E."/>
            <person name="Dittami S."/>
            <person name="Maumus F."/>
            <person name="Michel G."/>
            <person name="Kersting A."/>
            <person name="Lauritano C."/>
            <person name="Lohaus R."/>
            <person name="Toepel M."/>
            <person name="Tonon T."/>
            <person name="Vanneste K."/>
            <person name="Amirebrahimi M."/>
            <person name="Brakel J."/>
            <person name="Bostroem C."/>
            <person name="Chovatia M."/>
            <person name="Grimwood J."/>
            <person name="Jenkins J.W."/>
            <person name="Jueterbock A."/>
            <person name="Mraz A."/>
            <person name="Stam W.T."/>
            <person name="Tice H."/>
            <person name="Bornberg-Bauer E."/>
            <person name="Green P.J."/>
            <person name="Pearson G.A."/>
            <person name="Procaccini G."/>
            <person name="Duarte C.M."/>
            <person name="Schmutz J."/>
            <person name="Reusch T.B.H."/>
            <person name="Van de Peer Y."/>
        </authorList>
    </citation>
    <scope>NUCLEOTIDE SEQUENCE [LARGE SCALE GENOMIC DNA]</scope>
    <source>
        <strain evidence="8">cv. Finnish</strain>
    </source>
</reference>
<evidence type="ECO:0000256" key="4">
    <source>
        <dbReference type="ARBA" id="ARBA00023242"/>
    </source>
</evidence>
<keyword evidence="2" id="KW-0805">Transcription regulation</keyword>
<feature type="region of interest" description="Disordered" evidence="6">
    <location>
        <begin position="159"/>
        <end position="196"/>
    </location>
</feature>
<comment type="caution">
    <text evidence="7">The sequence shown here is derived from an EMBL/GenBank/DDBJ whole genome shotgun (WGS) entry which is preliminary data.</text>
</comment>
<dbReference type="GO" id="GO:0016592">
    <property type="term" value="C:mediator complex"/>
    <property type="evidence" value="ECO:0000318"/>
    <property type="project" value="GO_Central"/>
</dbReference>
<sequence length="196" mass="22228">MNKPGSGPMTSSVASTLQKKKKILDKVDTEVNNMIENFTSIIREARISDHSVQNSLEKFQMDLQSKKMNQSAQVLTDVVSELKKTAIFSNFQALNEHVEKRIALYTQQVEETNQKFSDIAEQAAANLKEAEESYYSSAYKEGLPKQSIAAEHISSILKNSMQRRQSLKPNTTKQDNDHNTKQDDVKQDDIMQDDVK</sequence>
<evidence type="ECO:0000256" key="2">
    <source>
        <dbReference type="ARBA" id="ARBA00023015"/>
    </source>
</evidence>
<dbReference type="OrthoDB" id="203279at2759"/>
<evidence type="ECO:0000256" key="3">
    <source>
        <dbReference type="ARBA" id="ARBA00023163"/>
    </source>
</evidence>
<feature type="compositionally biased region" description="Polar residues" evidence="6">
    <location>
        <begin position="159"/>
        <end position="173"/>
    </location>
</feature>
<accession>A0A0K9PPF7</accession>